<sequence>MAKLYRYGFCLWALLFTQLLAAQILPEKFQPGHISHGGVFGFTLSPDGKTALWVESQGKREKLYIKQSQLLNGKWTPAKTASFSTESNQWKDIDPIFSPQGDLVLFQSNRPILSTEKELKKDFDIWAVRKTATGWSEAFHLGMEINTEASESYASITKNGNIYFMKDHENQPGNSDIFVSKLVNGKYQKPVNLGTPINTEQFRESNPFISPNEDYLIYFSSDTTGLGEVDLYISFNENGTWTKPVNLGLPINSELAEFCPFVHKDKLYFTRQKKEADRMIEDIYSVNFDPYRYKRVVQ</sequence>
<comment type="caution">
    <text evidence="1">The sequence shown here is derived from an EMBL/GenBank/DDBJ whole genome shotgun (WGS) entry which is preliminary data.</text>
</comment>
<organism evidence="1 2">
    <name type="scientific">Undibacterium amnicola</name>
    <dbReference type="NCBI Taxonomy" id="1834038"/>
    <lineage>
        <taxon>Bacteria</taxon>
        <taxon>Pseudomonadati</taxon>
        <taxon>Pseudomonadota</taxon>
        <taxon>Betaproteobacteria</taxon>
        <taxon>Burkholderiales</taxon>
        <taxon>Oxalobacteraceae</taxon>
        <taxon>Undibacterium</taxon>
    </lineage>
</organism>
<dbReference type="InterPro" id="IPR011042">
    <property type="entry name" value="6-blade_b-propeller_TolB-like"/>
</dbReference>
<evidence type="ECO:0000313" key="1">
    <source>
        <dbReference type="EMBL" id="MBC3832377.1"/>
    </source>
</evidence>
<dbReference type="EMBL" id="JACOFU010000005">
    <property type="protein sequence ID" value="MBC3832377.1"/>
    <property type="molecule type" value="Genomic_DNA"/>
</dbReference>
<protein>
    <submittedName>
        <fullName evidence="1">PD40 domain-containing protein</fullName>
    </submittedName>
</protein>
<dbReference type="Gene3D" id="2.120.10.30">
    <property type="entry name" value="TolB, C-terminal domain"/>
    <property type="match status" value="1"/>
</dbReference>
<proteinExistence type="predicted"/>
<gene>
    <name evidence="1" type="ORF">H8K33_12710</name>
</gene>
<dbReference type="SUPFAM" id="SSF82171">
    <property type="entry name" value="DPP6 N-terminal domain-like"/>
    <property type="match status" value="1"/>
</dbReference>
<accession>A0ABR6XSD1</accession>
<keyword evidence="2" id="KW-1185">Reference proteome</keyword>
<dbReference type="RefSeq" id="WP_186891425.1">
    <property type="nucleotide sequence ID" value="NZ_JACOFU010000005.1"/>
</dbReference>
<reference evidence="1 2" key="1">
    <citation type="submission" date="2020-08" db="EMBL/GenBank/DDBJ databases">
        <title>Novel species isolated from subtropical streams in China.</title>
        <authorList>
            <person name="Lu H."/>
        </authorList>
    </citation>
    <scope>NUCLEOTIDE SEQUENCE [LARGE SCALE GENOMIC DNA]</scope>
    <source>
        <strain evidence="1 2">KCTC 52442</strain>
    </source>
</reference>
<dbReference type="Pfam" id="PF07676">
    <property type="entry name" value="PD40"/>
    <property type="match status" value="2"/>
</dbReference>
<evidence type="ECO:0000313" key="2">
    <source>
        <dbReference type="Proteomes" id="UP000643610"/>
    </source>
</evidence>
<dbReference type="InterPro" id="IPR011659">
    <property type="entry name" value="WD40"/>
</dbReference>
<name>A0ABR6XSD1_9BURK</name>
<dbReference type="Proteomes" id="UP000643610">
    <property type="component" value="Unassembled WGS sequence"/>
</dbReference>